<protein>
    <submittedName>
        <fullName evidence="2">PQQ-binding-like beta-propeller repeat protein</fullName>
    </submittedName>
</protein>
<dbReference type="EMBL" id="JBIHSE010000002">
    <property type="protein sequence ID" value="MFH0273703.1"/>
    <property type="molecule type" value="Genomic_DNA"/>
</dbReference>
<organism evidence="2 3">
    <name type="scientific">Vibrio jasicida</name>
    <dbReference type="NCBI Taxonomy" id="766224"/>
    <lineage>
        <taxon>Bacteria</taxon>
        <taxon>Pseudomonadati</taxon>
        <taxon>Pseudomonadota</taxon>
        <taxon>Gammaproteobacteria</taxon>
        <taxon>Vibrionales</taxon>
        <taxon>Vibrionaceae</taxon>
        <taxon>Vibrio</taxon>
    </lineage>
</organism>
<sequence>MFHGLRTALFIICSLFSGYLYADGEHLWSAVTKGEVWSSIQLRDDVAFFGSDDGRIYALELNSQEYIWRFQTQGKVRSTAAFHKELVLFSSDDGHLYALNSKTGKVAWKFDLGDGAIPRHLPSKTPPHAYDYRKASPIVKDGVVYVGSATSSFYALEANSGTLIWKVETNGIIRTTAEIDNENLYIGTLSNTVYALNREDGRVNWRFDAYNKIVSKPSLIDGLLIVGSRDTYIYALQPESGEEIWSYKFSDGSWVDSTAVSADQGKAFFIGSSDSKKLLKFSTQSGKLLWSAATSGWTWGTPLLHDGIVYIGSTGAHEYWNNVEPGFFAIDGKSGDVLWQYHPKMLTQYINGGVFGTPAIYNKQILIPDLDGHVHAYLISQ</sequence>
<dbReference type="Proteomes" id="UP001607221">
    <property type="component" value="Unassembled WGS sequence"/>
</dbReference>
<feature type="domain" description="Pyrrolo-quinoline quinone repeat" evidence="1">
    <location>
        <begin position="138"/>
        <end position="250"/>
    </location>
</feature>
<accession>A0ABW7JF77</accession>
<dbReference type="InterPro" id="IPR015943">
    <property type="entry name" value="WD40/YVTN_repeat-like_dom_sf"/>
</dbReference>
<evidence type="ECO:0000259" key="1">
    <source>
        <dbReference type="Pfam" id="PF13360"/>
    </source>
</evidence>
<dbReference type="InterPro" id="IPR002372">
    <property type="entry name" value="PQQ_rpt_dom"/>
</dbReference>
<keyword evidence="3" id="KW-1185">Reference proteome</keyword>
<dbReference type="SUPFAM" id="SSF50998">
    <property type="entry name" value="Quinoprotein alcohol dehydrogenase-like"/>
    <property type="match status" value="2"/>
</dbReference>
<reference evidence="2 3" key="1">
    <citation type="submission" date="2024-10" db="EMBL/GenBank/DDBJ databases">
        <authorList>
            <person name="Yibar A."/>
            <person name="Saticioglu I.B."/>
            <person name="Duman M."/>
            <person name="Ajmi N."/>
            <person name="Gurler F."/>
            <person name="Ay H."/>
            <person name="Onuk E."/>
            <person name="Guler S."/>
            <person name="Romalde J.L."/>
        </authorList>
    </citation>
    <scope>NUCLEOTIDE SEQUENCE [LARGE SCALE GENOMIC DNA]</scope>
    <source>
        <strain evidence="2 3">1-TCBS-A</strain>
    </source>
</reference>
<evidence type="ECO:0000313" key="2">
    <source>
        <dbReference type="EMBL" id="MFH0273703.1"/>
    </source>
</evidence>
<gene>
    <name evidence="2" type="ORF">ACGRHZ_20750</name>
</gene>
<dbReference type="SMART" id="SM00564">
    <property type="entry name" value="PQQ"/>
    <property type="match status" value="7"/>
</dbReference>
<feature type="domain" description="Pyrrolo-quinoline quinone repeat" evidence="1">
    <location>
        <begin position="22"/>
        <end position="111"/>
    </location>
</feature>
<dbReference type="Pfam" id="PF13360">
    <property type="entry name" value="PQQ_2"/>
    <property type="match status" value="2"/>
</dbReference>
<dbReference type="InterPro" id="IPR018391">
    <property type="entry name" value="PQQ_b-propeller_rpt"/>
</dbReference>
<proteinExistence type="predicted"/>
<name>A0ABW7JF77_9VIBR</name>
<comment type="caution">
    <text evidence="2">The sequence shown here is derived from an EMBL/GenBank/DDBJ whole genome shotgun (WGS) entry which is preliminary data.</text>
</comment>
<evidence type="ECO:0000313" key="3">
    <source>
        <dbReference type="Proteomes" id="UP001607221"/>
    </source>
</evidence>
<dbReference type="Gene3D" id="2.130.10.10">
    <property type="entry name" value="YVTN repeat-like/Quinoprotein amine dehydrogenase"/>
    <property type="match status" value="3"/>
</dbReference>
<dbReference type="InterPro" id="IPR011047">
    <property type="entry name" value="Quinoprotein_ADH-like_sf"/>
</dbReference>
<dbReference type="PANTHER" id="PTHR34512">
    <property type="entry name" value="CELL SURFACE PROTEIN"/>
    <property type="match status" value="1"/>
</dbReference>
<dbReference type="RefSeq" id="WP_061027059.1">
    <property type="nucleotide sequence ID" value="NZ_CAJFAE010000016.1"/>
</dbReference>
<dbReference type="PANTHER" id="PTHR34512:SF30">
    <property type="entry name" value="OUTER MEMBRANE PROTEIN ASSEMBLY FACTOR BAMB"/>
    <property type="match status" value="1"/>
</dbReference>